<keyword evidence="1" id="KW-0472">Membrane</keyword>
<accession>A0A2U9IWP2</accession>
<gene>
    <name evidence="2" type="ORF">DFR87_12540</name>
</gene>
<feature type="transmembrane region" description="Helical" evidence="1">
    <location>
        <begin position="12"/>
        <end position="31"/>
    </location>
</feature>
<proteinExistence type="predicted"/>
<feature type="transmembrane region" description="Helical" evidence="1">
    <location>
        <begin position="152"/>
        <end position="173"/>
    </location>
</feature>
<dbReference type="GeneID" id="36836185"/>
<evidence type="ECO:0000313" key="2">
    <source>
        <dbReference type="EMBL" id="AWS00364.1"/>
    </source>
</evidence>
<feature type="transmembrane region" description="Helical" evidence="1">
    <location>
        <begin position="121"/>
        <end position="140"/>
    </location>
</feature>
<keyword evidence="3" id="KW-1185">Reference proteome</keyword>
<dbReference type="Proteomes" id="UP000247586">
    <property type="component" value="Chromosome"/>
</dbReference>
<name>A0A2U9IWP2_9CREN</name>
<reference evidence="2 3" key="1">
    <citation type="submission" date="2018-05" db="EMBL/GenBank/DDBJ databases">
        <title>Complete Genome Sequences of Extremely Thermoacidophilic, Metal-Mobilizing Type-Strain Members of the Archaeal Family Sulfolobaceae: Acidianus brierleyi DSM-1651T, Acidianus sulfidivorans DSM-18786T, Metallosphaera hakonensis DSM-7519T, and Metallosphaera prunae DSM-10039T.</title>
        <authorList>
            <person name="Counts J.A."/>
            <person name="Kelly R.M."/>
        </authorList>
    </citation>
    <scope>NUCLEOTIDE SEQUENCE [LARGE SCALE GENOMIC DNA]</scope>
    <source>
        <strain evidence="2 3">HO1-1</strain>
    </source>
</reference>
<evidence type="ECO:0000256" key="1">
    <source>
        <dbReference type="SAM" id="Phobius"/>
    </source>
</evidence>
<evidence type="ECO:0000313" key="3">
    <source>
        <dbReference type="Proteomes" id="UP000247586"/>
    </source>
</evidence>
<organism evidence="2 3">
    <name type="scientific">Metallosphaera hakonensis JCM 8857 = DSM 7519</name>
    <dbReference type="NCBI Taxonomy" id="1293036"/>
    <lineage>
        <taxon>Archaea</taxon>
        <taxon>Thermoproteota</taxon>
        <taxon>Thermoprotei</taxon>
        <taxon>Sulfolobales</taxon>
        <taxon>Sulfolobaceae</taxon>
        <taxon>Metallosphaera</taxon>
    </lineage>
</organism>
<dbReference type="AlphaFoldDB" id="A0A2U9IWP2"/>
<dbReference type="EMBL" id="CP029287">
    <property type="protein sequence ID" value="AWS00364.1"/>
    <property type="molecule type" value="Genomic_DNA"/>
</dbReference>
<protein>
    <submittedName>
        <fullName evidence="2">Uncharacterized protein</fullName>
    </submittedName>
</protein>
<dbReference type="KEGG" id="mhk:DFR87_12540"/>
<keyword evidence="1" id="KW-0812">Transmembrane</keyword>
<dbReference type="OrthoDB" id="379171at2157"/>
<dbReference type="STRING" id="1293036.GCA_001315825_02723"/>
<keyword evidence="1" id="KW-1133">Transmembrane helix</keyword>
<reference evidence="3" key="2">
    <citation type="submission" date="2020-03" db="EMBL/GenBank/DDBJ databases">
        <title>Complete Genome Sequences of Extremely Thermoacidophilic, Metal-Mobilizing Type-Strain Members of the Archaeal Family Sulfolobaceae: Acidianus brierleyi DSM-1651T, Acidianus sulfidivorans DSM-18786T, Metallosphaera hakonensis DSM-7519T, and Metallosphaera prunae DSM-10039T.</title>
        <authorList>
            <person name="Counts J.A."/>
            <person name="Kelly R.M."/>
        </authorList>
    </citation>
    <scope>NUCLEOTIDE SEQUENCE [LARGE SCALE GENOMIC DNA]</scope>
    <source>
        <strain evidence="3">HO1-1</strain>
    </source>
</reference>
<sequence length="189" mass="21276">MSFSIVLELINVILSAISAILLWRVFNYYVARIERIKGKILNVKTVDFLIALTDLLSQGETFSLIDDLIVYISNLQGREWGDIYNEVIKRFGPIKAQLELVLKKANDFGSVETRINMIRHYAIAGKILAIVVISEIVLGPLSELMSSLQYKIVLYGNIILFIGIILVLIAQIARNINLLTSSIDEPIKK</sequence>
<dbReference type="RefSeq" id="WP_110369642.1">
    <property type="nucleotide sequence ID" value="NZ_BBBA01000037.1"/>
</dbReference>
<reference evidence="3" key="3">
    <citation type="submission" date="2020-03" db="EMBL/GenBank/DDBJ databases">
        <title>Sequencing and Assembly of Multiple Reported Metal-Biooxidizing Members of the Extremely Thermoacidophilic Archaeal Family Sulfolobaceae.</title>
        <authorList>
            <person name="Counts J.A."/>
            <person name="Kelly R.M."/>
        </authorList>
    </citation>
    <scope>NUCLEOTIDE SEQUENCE [LARGE SCALE GENOMIC DNA]</scope>
    <source>
        <strain evidence="3">HO1-1</strain>
    </source>
</reference>